<evidence type="ECO:0000259" key="10">
    <source>
        <dbReference type="PROSITE" id="PS51154"/>
    </source>
</evidence>
<dbReference type="GO" id="GO:0005634">
    <property type="term" value="C:nucleus"/>
    <property type="evidence" value="ECO:0007669"/>
    <property type="project" value="UniProtKB-SubCell"/>
</dbReference>
<dbReference type="PROSITE" id="PS51154">
    <property type="entry name" value="MACRO"/>
    <property type="match status" value="1"/>
</dbReference>
<dbReference type="Gene3D" id="3.40.220.10">
    <property type="entry name" value="Leucine Aminopeptidase, subunit E, domain 1"/>
    <property type="match status" value="1"/>
</dbReference>
<keyword evidence="4" id="KW-0548">Nucleotidyltransferase</keyword>
<evidence type="ECO:0000259" key="9">
    <source>
        <dbReference type="PROSITE" id="PS51059"/>
    </source>
</evidence>
<reference evidence="11" key="1">
    <citation type="submission" date="2023-09" db="UniProtKB">
        <authorList>
            <consortium name="Ensembl"/>
        </authorList>
    </citation>
    <scope>IDENTIFICATION</scope>
</reference>
<dbReference type="CDD" id="cd01439">
    <property type="entry name" value="TCCD_inducible_PARP_like"/>
    <property type="match status" value="1"/>
</dbReference>
<keyword evidence="2 8" id="KW-0328">Glycosyltransferase</keyword>
<comment type="subcellular location">
    <subcellularLocation>
        <location evidence="1">Nucleus</location>
    </subcellularLocation>
</comment>
<keyword evidence="6" id="KW-0539">Nucleus</keyword>
<dbReference type="FunFam" id="3.90.228.10:FF:000008">
    <property type="entry name" value="Poly [ADP-ribose] polymerase"/>
    <property type="match status" value="1"/>
</dbReference>
<evidence type="ECO:0000256" key="1">
    <source>
        <dbReference type="ARBA" id="ARBA00004123"/>
    </source>
</evidence>
<dbReference type="GO" id="GO:0003950">
    <property type="term" value="F:NAD+ poly-ADP-ribosyltransferase activity"/>
    <property type="evidence" value="ECO:0007669"/>
    <property type="project" value="UniProtKB-UniRule"/>
</dbReference>
<dbReference type="InterPro" id="IPR012317">
    <property type="entry name" value="Poly(ADP-ribose)pol_cat_dom"/>
</dbReference>
<evidence type="ECO:0000256" key="6">
    <source>
        <dbReference type="ARBA" id="ARBA00023242"/>
    </source>
</evidence>
<dbReference type="SUPFAM" id="SSF56399">
    <property type="entry name" value="ADP-ribosylation"/>
    <property type="match status" value="1"/>
</dbReference>
<evidence type="ECO:0000313" key="11">
    <source>
        <dbReference type="Ensembl" id="ENSCCNP00000005183.1"/>
    </source>
</evidence>
<dbReference type="GO" id="GO:0016779">
    <property type="term" value="F:nucleotidyltransferase activity"/>
    <property type="evidence" value="ECO:0007669"/>
    <property type="project" value="UniProtKB-KW"/>
</dbReference>
<dbReference type="Ensembl" id="ENSCCNT00000006835.1">
    <property type="protein sequence ID" value="ENSCCNP00000005183.1"/>
    <property type="gene ID" value="ENSCCNG00000005508.1"/>
</dbReference>
<dbReference type="InterPro" id="IPR002589">
    <property type="entry name" value="Macro_dom"/>
</dbReference>
<gene>
    <name evidence="11" type="primary">LOC109698956</name>
</gene>
<dbReference type="InterPro" id="IPR052056">
    <property type="entry name" value="Mono-ARTD/PARP"/>
</dbReference>
<protein>
    <recommendedName>
        <fullName evidence="8">Poly [ADP-ribose] polymerase</fullName>
        <shortName evidence="8">PARP</shortName>
        <ecNumber evidence="8">2.4.2.-</ecNumber>
    </recommendedName>
</protein>
<dbReference type="GO" id="GO:0005737">
    <property type="term" value="C:cytoplasm"/>
    <property type="evidence" value="ECO:0007669"/>
    <property type="project" value="TreeGrafter"/>
</dbReference>
<evidence type="ECO:0000256" key="3">
    <source>
        <dbReference type="ARBA" id="ARBA00022679"/>
    </source>
</evidence>
<feature type="domain" description="Macro" evidence="10">
    <location>
        <begin position="25"/>
        <end position="192"/>
    </location>
</feature>
<dbReference type="Gene3D" id="3.90.228.10">
    <property type="match status" value="1"/>
</dbReference>
<dbReference type="InterPro" id="IPR043472">
    <property type="entry name" value="Macro_dom-like"/>
</dbReference>
<dbReference type="PANTHER" id="PTHR14453">
    <property type="entry name" value="PARP/ZINC FINGER CCCH TYPE DOMAIN CONTAINING PROTEIN"/>
    <property type="match status" value="1"/>
</dbReference>
<accession>A0A8C0ZNA7</accession>
<feature type="domain" description="PARP catalytic" evidence="9">
    <location>
        <begin position="145"/>
        <end position="341"/>
    </location>
</feature>
<keyword evidence="5 8" id="KW-0520">NAD</keyword>
<sequence>NGNLSDKIPKAEDTQGLCGAVSSPASGEHEMKIGPILFQVASGDITKEAADVIVNSTSNTFNLKSGVSKAILEGAGQNVEMECARLAHQGNNEYIVTEGGSLKCKNIIHVHGGNNVKKSVSCVLQECEKRNYSSICLPAIGTAEFPAHWSDMKQQNLCVVQLHPADPEYNTVASKFKETCSSFVIEKIERIQNPDLWNSYQAKKKTMDAKNGHKMNEKQLFHGTDAGSVPHVNKNGFNRSYAGKNAVCYGKGTYFAVNANYSASDTYSRPDVNGKKHMYYVRVLTGEYECGHQSYIVPPAKDPQNPTDLYDTVTDNKQNPSLFVVFYDYQAYPEYLITFRR</sequence>
<evidence type="ECO:0000256" key="5">
    <source>
        <dbReference type="ARBA" id="ARBA00023027"/>
    </source>
</evidence>
<evidence type="ECO:0000256" key="8">
    <source>
        <dbReference type="RuleBase" id="RU362114"/>
    </source>
</evidence>
<dbReference type="Pfam" id="PF00644">
    <property type="entry name" value="PARP"/>
    <property type="match status" value="1"/>
</dbReference>
<dbReference type="SUPFAM" id="SSF52949">
    <property type="entry name" value="Macro domain-like"/>
    <property type="match status" value="1"/>
</dbReference>
<evidence type="ECO:0000256" key="7">
    <source>
        <dbReference type="ARBA" id="ARBA00024347"/>
    </source>
</evidence>
<evidence type="ECO:0000256" key="4">
    <source>
        <dbReference type="ARBA" id="ARBA00022695"/>
    </source>
</evidence>
<dbReference type="PROSITE" id="PS51059">
    <property type="entry name" value="PARP_CATALYTIC"/>
    <property type="match status" value="1"/>
</dbReference>
<dbReference type="GO" id="GO:0070212">
    <property type="term" value="P:protein poly-ADP-ribosylation"/>
    <property type="evidence" value="ECO:0007669"/>
    <property type="project" value="TreeGrafter"/>
</dbReference>
<dbReference type="Pfam" id="PF01661">
    <property type="entry name" value="Macro"/>
    <property type="match status" value="1"/>
</dbReference>
<dbReference type="GO" id="GO:0010629">
    <property type="term" value="P:negative regulation of gene expression"/>
    <property type="evidence" value="ECO:0007669"/>
    <property type="project" value="TreeGrafter"/>
</dbReference>
<organism evidence="11">
    <name type="scientific">Castor canadensis</name>
    <name type="common">American beaver</name>
    <dbReference type="NCBI Taxonomy" id="51338"/>
    <lineage>
        <taxon>Eukaryota</taxon>
        <taxon>Metazoa</taxon>
        <taxon>Chordata</taxon>
        <taxon>Craniata</taxon>
        <taxon>Vertebrata</taxon>
        <taxon>Euteleostomi</taxon>
        <taxon>Mammalia</taxon>
        <taxon>Eutheria</taxon>
        <taxon>Euarchontoglires</taxon>
        <taxon>Glires</taxon>
        <taxon>Rodentia</taxon>
        <taxon>Castorimorpha</taxon>
        <taxon>Castoridae</taxon>
        <taxon>Castor</taxon>
    </lineage>
</organism>
<dbReference type="PANTHER" id="PTHR14453:SF89">
    <property type="entry name" value="PROTEIN MONO-ADP-RIBOSYLTRANSFERASE PARP14"/>
    <property type="match status" value="1"/>
</dbReference>
<evidence type="ECO:0000256" key="2">
    <source>
        <dbReference type="ARBA" id="ARBA00022676"/>
    </source>
</evidence>
<dbReference type="AlphaFoldDB" id="A0A8C0ZNA7"/>
<keyword evidence="3 8" id="KW-0808">Transferase</keyword>
<proteinExistence type="inferred from homology"/>
<dbReference type="GO" id="GO:1990404">
    <property type="term" value="F:NAD+-protein mono-ADP-ribosyltransferase activity"/>
    <property type="evidence" value="ECO:0007669"/>
    <property type="project" value="TreeGrafter"/>
</dbReference>
<comment type="similarity">
    <text evidence="7">Belongs to the ARTD/PARP family.</text>
</comment>
<dbReference type="GO" id="GO:0003714">
    <property type="term" value="F:transcription corepressor activity"/>
    <property type="evidence" value="ECO:0007669"/>
    <property type="project" value="TreeGrafter"/>
</dbReference>
<dbReference type="EC" id="2.4.2.-" evidence="8"/>
<dbReference type="SMART" id="SM00506">
    <property type="entry name" value="A1pp"/>
    <property type="match status" value="1"/>
</dbReference>
<name>A0A8C0ZNA7_CASCN</name>